<comment type="caution">
    <text evidence="2">The sequence shown here is derived from an EMBL/GenBank/DDBJ whole genome shotgun (WGS) entry which is preliminary data.</text>
</comment>
<feature type="domain" description="ER-bound oxygenase mpaB/mpaB'/Rubber oxygenase catalytic" evidence="1">
    <location>
        <begin position="49"/>
        <end position="242"/>
    </location>
</feature>
<evidence type="ECO:0000259" key="1">
    <source>
        <dbReference type="Pfam" id="PF09995"/>
    </source>
</evidence>
<name>A0ABU2BZP5_9ACTN</name>
<accession>A0ABU2BZP5</accession>
<dbReference type="Pfam" id="PF09995">
    <property type="entry name" value="MPAB_Lcp_cat"/>
    <property type="match status" value="1"/>
</dbReference>
<organism evidence="2 3">
    <name type="scientific">Nocardioides marmoribigeumensis</name>
    <dbReference type="NCBI Taxonomy" id="433649"/>
    <lineage>
        <taxon>Bacteria</taxon>
        <taxon>Bacillati</taxon>
        <taxon>Actinomycetota</taxon>
        <taxon>Actinomycetes</taxon>
        <taxon>Propionibacteriales</taxon>
        <taxon>Nocardioidaceae</taxon>
        <taxon>Nocardioides</taxon>
    </lineage>
</organism>
<dbReference type="PANTHER" id="PTHR36124:SF1">
    <property type="entry name" value="ER-BOUND OXYGENASE MPAB_MPAB'_RUBBER OXYGENASE CATALYTIC DOMAIN-CONTAINING PROTEIN"/>
    <property type="match status" value="1"/>
</dbReference>
<dbReference type="InterPro" id="IPR046366">
    <property type="entry name" value="MPAB"/>
</dbReference>
<evidence type="ECO:0000313" key="3">
    <source>
        <dbReference type="Proteomes" id="UP001183648"/>
    </source>
</evidence>
<gene>
    <name evidence="2" type="ORF">J2S63_003430</name>
</gene>
<dbReference type="InterPro" id="IPR018713">
    <property type="entry name" value="MPAB/Lcp_cat_dom"/>
</dbReference>
<dbReference type="PANTHER" id="PTHR36124">
    <property type="match status" value="1"/>
</dbReference>
<keyword evidence="3" id="KW-1185">Reference proteome</keyword>
<dbReference type="RefSeq" id="WP_310304778.1">
    <property type="nucleotide sequence ID" value="NZ_BAAAPS010000005.1"/>
</dbReference>
<protein>
    <recommendedName>
        <fullName evidence="1">ER-bound oxygenase mpaB/mpaB'/Rubber oxygenase catalytic domain-containing protein</fullName>
    </recommendedName>
</protein>
<reference evidence="2 3" key="1">
    <citation type="submission" date="2023-07" db="EMBL/GenBank/DDBJ databases">
        <title>Sequencing the genomes of 1000 actinobacteria strains.</title>
        <authorList>
            <person name="Klenk H.-P."/>
        </authorList>
    </citation>
    <scope>NUCLEOTIDE SEQUENCE [LARGE SCALE GENOMIC DNA]</scope>
    <source>
        <strain evidence="2 3">DSM 19426</strain>
    </source>
</reference>
<dbReference type="Proteomes" id="UP001183648">
    <property type="component" value="Unassembled WGS sequence"/>
</dbReference>
<proteinExistence type="predicted"/>
<sequence>MTSRAHWLSRIAELDPVEDHEEIYRISFLHEFPWDLNQALSFALFRTYAVPSIGRLLFETGEFTERTQRRYDDTVLLLEDALVQGLGSEAGRVAVRRVNQMHAMYAISNDDMRYVLCTFVVVPIRWMDELAWRPFCEAEKVASAEYYRSLGRLMGIKGIPETWQDFAEAMDAYEARRFAYDEGARRVADATLDLLCTFPPNHLLPAAAVKRFSYALMDDALLEAFGYPHPSAAMRWAARAGLRARGLGLRLSRPRLEPFYAADLPQVRSHPDGHDAARLGTFEPPPGCPAHVLRGAPV</sequence>
<evidence type="ECO:0000313" key="2">
    <source>
        <dbReference type="EMBL" id="MDR7363877.1"/>
    </source>
</evidence>
<dbReference type="EMBL" id="JAVDYG010000001">
    <property type="protein sequence ID" value="MDR7363877.1"/>
    <property type="molecule type" value="Genomic_DNA"/>
</dbReference>